<evidence type="ECO:0000313" key="3">
    <source>
        <dbReference type="Proteomes" id="UP000002748"/>
    </source>
</evidence>
<accession>J5RDE6</accession>
<dbReference type="HOGENOM" id="CLU_2110656_0_0_1"/>
<dbReference type="EMBL" id="ALBS01000037">
    <property type="protein sequence ID" value="EJT52018.1"/>
    <property type="molecule type" value="Genomic_DNA"/>
</dbReference>
<dbReference type="VEuPathDB" id="FungiDB:A1Q1_06731"/>
<dbReference type="Proteomes" id="UP000002748">
    <property type="component" value="Unassembled WGS sequence"/>
</dbReference>
<evidence type="ECO:0000256" key="1">
    <source>
        <dbReference type="SAM" id="MobiDB-lite"/>
    </source>
</evidence>
<dbReference type="OrthoDB" id="10364497at2759"/>
<name>J5RDE6_TRIAS</name>
<comment type="caution">
    <text evidence="2">The sequence shown here is derived from an EMBL/GenBank/DDBJ whole genome shotgun (WGS) entry which is preliminary data.</text>
</comment>
<evidence type="ECO:0000313" key="2">
    <source>
        <dbReference type="EMBL" id="EJT52018.1"/>
    </source>
</evidence>
<protein>
    <submittedName>
        <fullName evidence="2">Uncharacterized protein</fullName>
    </submittedName>
</protein>
<dbReference type="GeneID" id="25990243"/>
<organism evidence="2 3">
    <name type="scientific">Trichosporon asahii var. asahii (strain ATCC 90039 / CBS 2479 / JCM 2466 / KCTC 7840 / NBRC 103889/ NCYC 2677 / UAMH 7654)</name>
    <name type="common">Yeast</name>
    <dbReference type="NCBI Taxonomy" id="1186058"/>
    <lineage>
        <taxon>Eukaryota</taxon>
        <taxon>Fungi</taxon>
        <taxon>Dikarya</taxon>
        <taxon>Basidiomycota</taxon>
        <taxon>Agaricomycotina</taxon>
        <taxon>Tremellomycetes</taxon>
        <taxon>Trichosporonales</taxon>
        <taxon>Trichosporonaceae</taxon>
        <taxon>Trichosporon</taxon>
    </lineage>
</organism>
<dbReference type="RefSeq" id="XP_014183255.1">
    <property type="nucleotide sequence ID" value="XM_014327780.1"/>
</dbReference>
<dbReference type="KEGG" id="tasa:A1Q1_06731"/>
<feature type="compositionally biased region" description="Basic and acidic residues" evidence="1">
    <location>
        <begin position="16"/>
        <end position="26"/>
    </location>
</feature>
<dbReference type="AlphaFoldDB" id="J5RDE6"/>
<feature type="region of interest" description="Disordered" evidence="1">
    <location>
        <begin position="1"/>
        <end position="48"/>
    </location>
</feature>
<sequence>MSSPEELELDMCPKGSSEKDLAESKGSRRRRDAAGQPKTGVEEDEDEVADNCGQVCAGRNHRLTGSGGSGGGKSTSLLELLDLKTAEGRCLGDISEDERSMLELLEPQLAGMVVA</sequence>
<proteinExistence type="predicted"/>
<reference evidence="2 3" key="1">
    <citation type="journal article" date="2012" name="Eukaryot. Cell">
        <title>Draft genome sequence of CBS 2479, the standard type strain of Trichosporon asahii.</title>
        <authorList>
            <person name="Yang R.Y."/>
            <person name="Li H.T."/>
            <person name="Zhu H."/>
            <person name="Zhou G.P."/>
            <person name="Wang M."/>
            <person name="Wang L."/>
        </authorList>
    </citation>
    <scope>NUCLEOTIDE SEQUENCE [LARGE SCALE GENOMIC DNA]</scope>
    <source>
        <strain evidence="3">ATCC 90039 / CBS 2479 / JCM 2466 / KCTC 7840 / NCYC 2677 / UAMH 7654</strain>
    </source>
</reference>
<gene>
    <name evidence="2" type="ORF">A1Q1_06731</name>
</gene>